<dbReference type="AlphaFoldDB" id="A0A917P303"/>
<evidence type="ECO:0000259" key="1">
    <source>
        <dbReference type="Pfam" id="PF01526"/>
    </source>
</evidence>
<sequence length="221" mass="25401">MSIGRSPRLSKLLPRLKNIGAIQLYAPDPDFAGWPRLERILKKRPIDWDLIARNYDQMLKYATALRLRTAETDQVLRRFTRGGGPKHPVCLALEELGRAVRTIFACDYLADEHLRREINSGLQVVENWNSANDKIFYGRESVLTGADREHAEVSMLALHLLQSSLVLINTQLLQAVLRDPQWARKLTAADRRGLSPLFWSHVNPYGRLHLDMDSRLDITRR</sequence>
<dbReference type="RefSeq" id="WP_229841370.1">
    <property type="nucleotide sequence ID" value="NZ_BMQA01000057.1"/>
</dbReference>
<dbReference type="InterPro" id="IPR002513">
    <property type="entry name" value="Tn3_Tnp_DDE_dom"/>
</dbReference>
<keyword evidence="3" id="KW-1185">Reference proteome</keyword>
<reference evidence="2" key="1">
    <citation type="journal article" date="2014" name="Int. J. Syst. Evol. Microbiol.">
        <title>Complete genome sequence of Corynebacterium casei LMG S-19264T (=DSM 44701T), isolated from a smear-ripened cheese.</title>
        <authorList>
            <consortium name="US DOE Joint Genome Institute (JGI-PGF)"/>
            <person name="Walter F."/>
            <person name="Albersmeier A."/>
            <person name="Kalinowski J."/>
            <person name="Ruckert C."/>
        </authorList>
    </citation>
    <scope>NUCLEOTIDE SEQUENCE</scope>
    <source>
        <strain evidence="2">JCM 3086</strain>
    </source>
</reference>
<dbReference type="GO" id="GO:0004803">
    <property type="term" value="F:transposase activity"/>
    <property type="evidence" value="ECO:0007669"/>
    <property type="project" value="InterPro"/>
</dbReference>
<feature type="domain" description="Tn3 transposase DDE" evidence="1">
    <location>
        <begin position="11"/>
        <end position="207"/>
    </location>
</feature>
<name>A0A917P303_9ACTN</name>
<dbReference type="Pfam" id="PF01526">
    <property type="entry name" value="DDE_Tnp_Tn3"/>
    <property type="match status" value="1"/>
</dbReference>
<comment type="caution">
    <text evidence="2">The sequence shown here is derived from an EMBL/GenBank/DDBJ whole genome shotgun (WGS) entry which is preliminary data.</text>
</comment>
<organism evidence="2 3">
    <name type="scientific">Streptomyces brasiliensis</name>
    <dbReference type="NCBI Taxonomy" id="1954"/>
    <lineage>
        <taxon>Bacteria</taxon>
        <taxon>Bacillati</taxon>
        <taxon>Actinomycetota</taxon>
        <taxon>Actinomycetes</taxon>
        <taxon>Kitasatosporales</taxon>
        <taxon>Streptomycetaceae</taxon>
        <taxon>Streptomyces</taxon>
    </lineage>
</organism>
<gene>
    <name evidence="2" type="ORF">GCM10010121_081460</name>
</gene>
<dbReference type="Proteomes" id="UP000657574">
    <property type="component" value="Unassembled WGS sequence"/>
</dbReference>
<evidence type="ECO:0000313" key="3">
    <source>
        <dbReference type="Proteomes" id="UP000657574"/>
    </source>
</evidence>
<dbReference type="EMBL" id="BMQA01000057">
    <property type="protein sequence ID" value="GGJ58503.1"/>
    <property type="molecule type" value="Genomic_DNA"/>
</dbReference>
<evidence type="ECO:0000313" key="2">
    <source>
        <dbReference type="EMBL" id="GGJ58503.1"/>
    </source>
</evidence>
<accession>A0A917P303</accession>
<dbReference type="GO" id="GO:0006313">
    <property type="term" value="P:DNA transposition"/>
    <property type="evidence" value="ECO:0007669"/>
    <property type="project" value="InterPro"/>
</dbReference>
<protein>
    <recommendedName>
        <fullName evidence="1">Tn3 transposase DDE domain-containing protein</fullName>
    </recommendedName>
</protein>
<reference evidence="2" key="2">
    <citation type="submission" date="2020-09" db="EMBL/GenBank/DDBJ databases">
        <authorList>
            <person name="Sun Q."/>
            <person name="Ohkuma M."/>
        </authorList>
    </citation>
    <scope>NUCLEOTIDE SEQUENCE</scope>
    <source>
        <strain evidence="2">JCM 3086</strain>
    </source>
</reference>
<proteinExistence type="predicted"/>